<gene>
    <name evidence="3" type="ORF">A4X13_0g6654</name>
</gene>
<dbReference type="PANTHER" id="PTHR15503:SF22">
    <property type="entry name" value="TRANSPOSON TY3-I GAG POLYPROTEIN"/>
    <property type="match status" value="1"/>
</dbReference>
<dbReference type="Pfam" id="PF00098">
    <property type="entry name" value="zf-CCHC"/>
    <property type="match status" value="1"/>
</dbReference>
<dbReference type="AlphaFoldDB" id="A0A177TI57"/>
<sequence>MDDIVQDSSIPAAAQAPAPGPPPPASQVPPTPSVDPTVILGQLASALNANAHRAANPRGPKVKEPPTFSGNIRESQAFLYHVMANLALDTAAYNTVQKKIIFFTSFLRDSALQWFLGLLRRNANEYIKAENAIRASSIPAQPPLFFDPNFQFDSTLYEFVIPELLDWRTFLRHFNATYDDPDRRATAERKLKSIVQKTSVAAYASEYQAWCYDLDDTPRRIAENFYNGLKTYVKDEVHQRGKPHTLEEMVALAIVVDNRLMERRMERDVEQRLTSRGIPSTLANSITTTSSALRSSASSYSPRPPPRLAITSTPRPSAPAFPPLTPEERQRRFEDGLCVYCGEPDHIKRDCPKRPPRPVAATRSGPSPSSRGRVSAPGNARPRD</sequence>
<name>A0A177TI57_9BASI</name>
<feature type="compositionally biased region" description="Pro residues" evidence="2">
    <location>
        <begin position="316"/>
        <end position="325"/>
    </location>
</feature>
<reference evidence="3" key="2">
    <citation type="journal article" date="2019" name="IMA Fungus">
        <title>Genome sequencing and comparison of five Tilletia species to identify candidate genes for the detection of regulated species infecting wheat.</title>
        <authorList>
            <person name="Nguyen H.D.T."/>
            <person name="Sultana T."/>
            <person name="Kesanakurti P."/>
            <person name="Hambleton S."/>
        </authorList>
    </citation>
    <scope>NUCLEOTIDE SEQUENCE</scope>
    <source>
        <strain evidence="3">DAOMC 236416</strain>
    </source>
</reference>
<accession>A0A177TI57</accession>
<evidence type="ECO:0000256" key="2">
    <source>
        <dbReference type="SAM" id="MobiDB-lite"/>
    </source>
</evidence>
<protein>
    <submittedName>
        <fullName evidence="3">Uncharacterized protein</fullName>
    </submittedName>
</protein>
<feature type="compositionally biased region" description="Polar residues" evidence="2">
    <location>
        <begin position="280"/>
        <end position="289"/>
    </location>
</feature>
<reference evidence="3" key="1">
    <citation type="submission" date="2016-04" db="EMBL/GenBank/DDBJ databases">
        <authorList>
            <person name="Nguyen H.D."/>
            <person name="Samba Siva P."/>
            <person name="Cullis J."/>
            <person name="Levesque C.A."/>
            <person name="Hambleton S."/>
        </authorList>
    </citation>
    <scope>NUCLEOTIDE SEQUENCE</scope>
    <source>
        <strain evidence="3">DAOMC 236416</strain>
    </source>
</reference>
<feature type="region of interest" description="Disordered" evidence="2">
    <location>
        <begin position="343"/>
        <end position="384"/>
    </location>
</feature>
<dbReference type="Pfam" id="PF03732">
    <property type="entry name" value="Retrotrans_gag"/>
    <property type="match status" value="1"/>
</dbReference>
<dbReference type="GO" id="GO:0006397">
    <property type="term" value="P:mRNA processing"/>
    <property type="evidence" value="ECO:0007669"/>
    <property type="project" value="UniProtKB-KW"/>
</dbReference>
<dbReference type="InterPro" id="IPR036875">
    <property type="entry name" value="Znf_CCHC_sf"/>
</dbReference>
<feature type="compositionally biased region" description="Low complexity" evidence="2">
    <location>
        <begin position="290"/>
        <end position="301"/>
    </location>
</feature>
<dbReference type="Proteomes" id="UP000077521">
    <property type="component" value="Unassembled WGS sequence"/>
</dbReference>
<organism evidence="3 4">
    <name type="scientific">Tilletia indica</name>
    <dbReference type="NCBI Taxonomy" id="43049"/>
    <lineage>
        <taxon>Eukaryota</taxon>
        <taxon>Fungi</taxon>
        <taxon>Dikarya</taxon>
        <taxon>Basidiomycota</taxon>
        <taxon>Ustilaginomycotina</taxon>
        <taxon>Exobasidiomycetes</taxon>
        <taxon>Tilletiales</taxon>
        <taxon>Tilletiaceae</taxon>
        <taxon>Tilletia</taxon>
    </lineage>
</organism>
<evidence type="ECO:0000313" key="3">
    <source>
        <dbReference type="EMBL" id="KAE8244355.1"/>
    </source>
</evidence>
<dbReference type="InterPro" id="IPR032567">
    <property type="entry name" value="RTL1-rel"/>
</dbReference>
<evidence type="ECO:0000256" key="1">
    <source>
        <dbReference type="ARBA" id="ARBA00022664"/>
    </source>
</evidence>
<feature type="compositionally biased region" description="Pro residues" evidence="2">
    <location>
        <begin position="18"/>
        <end position="33"/>
    </location>
</feature>
<dbReference type="InterPro" id="IPR005162">
    <property type="entry name" value="Retrotrans_gag_dom"/>
</dbReference>
<feature type="compositionally biased region" description="Low complexity" evidence="2">
    <location>
        <begin position="360"/>
        <end position="378"/>
    </location>
</feature>
<dbReference type="InterPro" id="IPR001878">
    <property type="entry name" value="Znf_CCHC"/>
</dbReference>
<dbReference type="Gene3D" id="4.10.60.10">
    <property type="entry name" value="Zinc finger, CCHC-type"/>
    <property type="match status" value="1"/>
</dbReference>
<dbReference type="GO" id="GO:0008270">
    <property type="term" value="F:zinc ion binding"/>
    <property type="evidence" value="ECO:0007669"/>
    <property type="project" value="InterPro"/>
</dbReference>
<keyword evidence="1" id="KW-0507">mRNA processing</keyword>
<feature type="compositionally biased region" description="Basic and acidic residues" evidence="2">
    <location>
        <begin position="343"/>
        <end position="353"/>
    </location>
</feature>
<dbReference type="PROSITE" id="PS50158">
    <property type="entry name" value="ZF_CCHC"/>
    <property type="match status" value="1"/>
</dbReference>
<feature type="region of interest" description="Disordered" evidence="2">
    <location>
        <begin position="1"/>
        <end position="34"/>
    </location>
</feature>
<dbReference type="EMBL" id="LWDF02000668">
    <property type="protein sequence ID" value="KAE8244355.1"/>
    <property type="molecule type" value="Genomic_DNA"/>
</dbReference>
<dbReference type="PANTHER" id="PTHR15503">
    <property type="entry name" value="LDOC1 RELATED"/>
    <property type="match status" value="1"/>
</dbReference>
<dbReference type="SUPFAM" id="SSF57756">
    <property type="entry name" value="Retrovirus zinc finger-like domains"/>
    <property type="match status" value="1"/>
</dbReference>
<keyword evidence="4" id="KW-1185">Reference proteome</keyword>
<comment type="caution">
    <text evidence="3">The sequence shown here is derived from an EMBL/GenBank/DDBJ whole genome shotgun (WGS) entry which is preliminary data.</text>
</comment>
<proteinExistence type="predicted"/>
<dbReference type="SMART" id="SM00343">
    <property type="entry name" value="ZnF_C2HC"/>
    <property type="match status" value="1"/>
</dbReference>
<evidence type="ECO:0000313" key="4">
    <source>
        <dbReference type="Proteomes" id="UP000077521"/>
    </source>
</evidence>
<feature type="region of interest" description="Disordered" evidence="2">
    <location>
        <begin position="280"/>
        <end position="329"/>
    </location>
</feature>
<dbReference type="GO" id="GO:0003676">
    <property type="term" value="F:nucleic acid binding"/>
    <property type="evidence" value="ECO:0007669"/>
    <property type="project" value="InterPro"/>
</dbReference>